<dbReference type="Pfam" id="PF03703">
    <property type="entry name" value="bPH_2"/>
    <property type="match status" value="3"/>
</dbReference>
<keyword evidence="2" id="KW-0472">Membrane</keyword>
<dbReference type="PATRIC" id="fig|1367477.3.peg.349"/>
<dbReference type="InterPro" id="IPR014529">
    <property type="entry name" value="UCP026631"/>
</dbReference>
<accession>U5L4Z8</accession>
<evidence type="ECO:0000256" key="2">
    <source>
        <dbReference type="SAM" id="Phobius"/>
    </source>
</evidence>
<sequence length="511" mass="57755">MIEEKRHHPLIMLMNLYQLVKGSIFIVFFLFVIKFGSDAAYVKYGRLVFFLFMAVSAVSIVLKWLTSTYKLDGSSFHLKEGIFTKSNQTIPFSKVQNVNYRTSLFHRIFGLTSIRFETGMTGADSAIEFKVIRKEEAEKLEEHVSHPQEEEEGISLVDPADAPPAGQEAGNEQTAQPVLPAGRIVHFTPGKKDILKASFTSFSFLVLFSAIVSIYFKIDEVFDLDEQAQGLFAALMGSSLLLAGILILLLLVSTGIGVARTYLKYGKYEISSDQERIYIVQGVLDESRFSILKERVQAIEVKQPPIKRLLGLAEVKLTSAGGVSLGEDSPEISTLYPFLPVKRAYEMISEILPQYEVTREMKRLPGKSFWIRLLKPSWVLILATAGLAWFKPEILDTERAWLFVSAGLLIIIALLRILDYWNTRYTLNSQFIQMKSGSLSTSLFISKREKVIEVSVTSNLFQKWLGLASIETVNRAKPVLHSSLDDVPKEMAADFYEWYVGRGTEIKYQEY</sequence>
<reference evidence="4 5" key="1">
    <citation type="submission" date="2013-07" db="EMBL/GenBank/DDBJ databases">
        <title>Complete genome sequence of Bacillus infantis NRRL B-14911 that has potential to induce cardiac disease by antigenic mimicry.</title>
        <authorList>
            <person name="Massilamany C."/>
            <person name="Smith T.P.L."/>
            <person name="Loy J.D."/>
            <person name="Barletta R."/>
            <person name="Reddy J."/>
        </authorList>
    </citation>
    <scope>NUCLEOTIDE SEQUENCE [LARGE SCALE GENOMIC DNA]</scope>
    <source>
        <strain evidence="4 5">NRRL B-14911</strain>
    </source>
</reference>
<protein>
    <submittedName>
        <fullName evidence="4">Membrane protein</fullName>
    </submittedName>
</protein>
<dbReference type="PANTHER" id="PTHR34473:SF2">
    <property type="entry name" value="UPF0699 TRANSMEMBRANE PROTEIN YDBT"/>
    <property type="match status" value="1"/>
</dbReference>
<feature type="transmembrane region" description="Helical" evidence="2">
    <location>
        <begin position="369"/>
        <end position="388"/>
    </location>
</feature>
<dbReference type="Proteomes" id="UP000017805">
    <property type="component" value="Chromosome"/>
</dbReference>
<dbReference type="PIRSF" id="PIRSF026631">
    <property type="entry name" value="UCP026631"/>
    <property type="match status" value="1"/>
</dbReference>
<dbReference type="KEGG" id="bif:N288_02040"/>
<gene>
    <name evidence="4" type="ORF">N288_02040</name>
</gene>
<dbReference type="InterPro" id="IPR005182">
    <property type="entry name" value="YdbS-like_PH"/>
</dbReference>
<evidence type="ECO:0000313" key="4">
    <source>
        <dbReference type="EMBL" id="AGX02375.1"/>
    </source>
</evidence>
<dbReference type="STRING" id="1367477.N288_02040"/>
<feature type="transmembrane region" description="Helical" evidence="2">
    <location>
        <begin position="199"/>
        <end position="218"/>
    </location>
</feature>
<dbReference type="AlphaFoldDB" id="U5L4Z8"/>
<dbReference type="EMBL" id="CP006643">
    <property type="protein sequence ID" value="AGX02375.1"/>
    <property type="molecule type" value="Genomic_DNA"/>
</dbReference>
<feature type="transmembrane region" description="Helical" evidence="2">
    <location>
        <begin position="230"/>
        <end position="259"/>
    </location>
</feature>
<feature type="transmembrane region" description="Helical" evidence="2">
    <location>
        <begin position="47"/>
        <end position="65"/>
    </location>
</feature>
<keyword evidence="5" id="KW-1185">Reference proteome</keyword>
<name>U5L4Z8_9BACI</name>
<organism evidence="4 5">
    <name type="scientific">Bacillus infantis NRRL B-14911</name>
    <dbReference type="NCBI Taxonomy" id="1367477"/>
    <lineage>
        <taxon>Bacteria</taxon>
        <taxon>Bacillati</taxon>
        <taxon>Bacillota</taxon>
        <taxon>Bacilli</taxon>
        <taxon>Bacillales</taxon>
        <taxon>Bacillaceae</taxon>
        <taxon>Bacillus</taxon>
    </lineage>
</organism>
<keyword evidence="2" id="KW-0812">Transmembrane</keyword>
<feature type="domain" description="YdbS-like PH" evidence="3">
    <location>
        <begin position="268"/>
        <end position="347"/>
    </location>
</feature>
<proteinExistence type="predicted"/>
<evidence type="ECO:0000259" key="3">
    <source>
        <dbReference type="Pfam" id="PF03703"/>
    </source>
</evidence>
<dbReference type="PANTHER" id="PTHR34473">
    <property type="entry name" value="UPF0699 TRANSMEMBRANE PROTEIN YDBS"/>
    <property type="match status" value="1"/>
</dbReference>
<dbReference type="HOGENOM" id="CLU_024617_5_0_9"/>
<evidence type="ECO:0000313" key="5">
    <source>
        <dbReference type="Proteomes" id="UP000017805"/>
    </source>
</evidence>
<dbReference type="RefSeq" id="WP_009792493.1">
    <property type="nucleotide sequence ID" value="NC_022524.1"/>
</dbReference>
<keyword evidence="2" id="KW-1133">Transmembrane helix</keyword>
<feature type="transmembrane region" description="Helical" evidence="2">
    <location>
        <begin position="12"/>
        <end position="35"/>
    </location>
</feature>
<evidence type="ECO:0000256" key="1">
    <source>
        <dbReference type="SAM" id="MobiDB-lite"/>
    </source>
</evidence>
<feature type="domain" description="YdbS-like PH" evidence="3">
    <location>
        <begin position="420"/>
        <end position="499"/>
    </location>
</feature>
<feature type="domain" description="YdbS-like PH" evidence="3">
    <location>
        <begin position="64"/>
        <end position="143"/>
    </location>
</feature>
<feature type="transmembrane region" description="Helical" evidence="2">
    <location>
        <begin position="400"/>
        <end position="418"/>
    </location>
</feature>
<dbReference type="OrthoDB" id="2317554at2"/>
<feature type="region of interest" description="Disordered" evidence="1">
    <location>
        <begin position="140"/>
        <end position="173"/>
    </location>
</feature>